<organism evidence="1 2">
    <name type="scientific">Lyngbya confervoides BDU141951</name>
    <dbReference type="NCBI Taxonomy" id="1574623"/>
    <lineage>
        <taxon>Bacteria</taxon>
        <taxon>Bacillati</taxon>
        <taxon>Cyanobacteriota</taxon>
        <taxon>Cyanophyceae</taxon>
        <taxon>Oscillatoriophycideae</taxon>
        <taxon>Oscillatoriales</taxon>
        <taxon>Microcoleaceae</taxon>
        <taxon>Lyngbya</taxon>
    </lineage>
</organism>
<dbReference type="Proteomes" id="UP000031561">
    <property type="component" value="Unassembled WGS sequence"/>
</dbReference>
<dbReference type="AlphaFoldDB" id="A0ABD4T867"/>
<comment type="caution">
    <text evidence="1">The sequence shown here is derived from an EMBL/GenBank/DDBJ whole genome shotgun (WGS) entry which is preliminary data.</text>
</comment>
<evidence type="ECO:0000313" key="2">
    <source>
        <dbReference type="Proteomes" id="UP000031561"/>
    </source>
</evidence>
<evidence type="ECO:0000313" key="1">
    <source>
        <dbReference type="EMBL" id="MCM1984475.1"/>
    </source>
</evidence>
<protein>
    <recommendedName>
        <fullName evidence="3">Alpha/beta hydrolase</fullName>
    </recommendedName>
</protein>
<name>A0ABD4T867_9CYAN</name>
<keyword evidence="2" id="KW-1185">Reference proteome</keyword>
<gene>
    <name evidence="1" type="ORF">QQ91_0016755</name>
</gene>
<dbReference type="RefSeq" id="WP_166283252.1">
    <property type="nucleotide sequence ID" value="NZ_JTHE03000098.1"/>
</dbReference>
<dbReference type="EMBL" id="JTHE03000098">
    <property type="protein sequence ID" value="MCM1984475.1"/>
    <property type="molecule type" value="Genomic_DNA"/>
</dbReference>
<sequence length="93" mass="10198">MNLKTSQELMGQRLLGRPGVEIRSSFTPGQSPALVFLQGGLGSRLNWRSQFAALSNSNLYRSSRGQAITPALMVIAEYPDLINQAIAQFMNTI</sequence>
<accession>A0ABD4T867</accession>
<reference evidence="1 2" key="1">
    <citation type="journal article" date="2015" name="Genome Announc.">
        <title>Draft Genome Sequence of Filamentous Marine Cyanobacterium Lyngbya confervoides Strain BDU141951.</title>
        <authorList>
            <person name="Chandrababunaidu M.M."/>
            <person name="Sen D."/>
            <person name="Tripathy S."/>
        </authorList>
    </citation>
    <scope>NUCLEOTIDE SEQUENCE [LARGE SCALE GENOMIC DNA]</scope>
    <source>
        <strain evidence="1 2">BDU141951</strain>
    </source>
</reference>
<proteinExistence type="predicted"/>
<evidence type="ECO:0008006" key="3">
    <source>
        <dbReference type="Google" id="ProtNLM"/>
    </source>
</evidence>